<evidence type="ECO:0000313" key="2">
    <source>
        <dbReference type="EMBL" id="CAB4022489.1"/>
    </source>
</evidence>
<protein>
    <recommendedName>
        <fullName evidence="1">Reverse transcriptase domain-containing protein</fullName>
    </recommendedName>
</protein>
<proteinExistence type="predicted"/>
<dbReference type="EMBL" id="CACRXK020012007">
    <property type="protein sequence ID" value="CAB4022489.1"/>
    <property type="molecule type" value="Genomic_DNA"/>
</dbReference>
<sequence length="181" mass="20668">MQAVKIDGVLSDWNSVKGGVPQGTKLGVILFIVMTNKLLWEWNLRTKFVDDTSVLEIIPRNSIIVLNNAAADIHNFAIEHNMKLNPTKCKEMLINFLRNPNFLIKPIQIGNYVIEQVETYKILGVIMSSDLKWNCHVDHIIKKASKKLYSLRVLRRAGVENDNILKVYLTTVRPVLEYAVP</sequence>
<dbReference type="Proteomes" id="UP001152795">
    <property type="component" value="Unassembled WGS sequence"/>
</dbReference>
<gene>
    <name evidence="2" type="ORF">PACLA_8A081525</name>
</gene>
<organism evidence="2 3">
    <name type="scientific">Paramuricea clavata</name>
    <name type="common">Red gorgonian</name>
    <name type="synonym">Violescent sea-whip</name>
    <dbReference type="NCBI Taxonomy" id="317549"/>
    <lineage>
        <taxon>Eukaryota</taxon>
        <taxon>Metazoa</taxon>
        <taxon>Cnidaria</taxon>
        <taxon>Anthozoa</taxon>
        <taxon>Octocorallia</taxon>
        <taxon>Malacalcyonacea</taxon>
        <taxon>Plexauridae</taxon>
        <taxon>Paramuricea</taxon>
    </lineage>
</organism>
<keyword evidence="3" id="KW-1185">Reference proteome</keyword>
<dbReference type="PANTHER" id="PTHR33332">
    <property type="entry name" value="REVERSE TRANSCRIPTASE DOMAIN-CONTAINING PROTEIN"/>
    <property type="match status" value="1"/>
</dbReference>
<dbReference type="Pfam" id="PF00078">
    <property type="entry name" value="RVT_1"/>
    <property type="match status" value="1"/>
</dbReference>
<name>A0A6S7J062_PARCT</name>
<feature type="non-terminal residue" evidence="2">
    <location>
        <position position="181"/>
    </location>
</feature>
<reference evidence="2" key="1">
    <citation type="submission" date="2020-04" db="EMBL/GenBank/DDBJ databases">
        <authorList>
            <person name="Alioto T."/>
            <person name="Alioto T."/>
            <person name="Gomez Garrido J."/>
        </authorList>
    </citation>
    <scope>NUCLEOTIDE SEQUENCE</scope>
    <source>
        <strain evidence="2">A484AB</strain>
    </source>
</reference>
<dbReference type="OrthoDB" id="5986877at2759"/>
<evidence type="ECO:0000313" key="3">
    <source>
        <dbReference type="Proteomes" id="UP001152795"/>
    </source>
</evidence>
<accession>A0A6S7J062</accession>
<dbReference type="AlphaFoldDB" id="A0A6S7J062"/>
<comment type="caution">
    <text evidence="2">The sequence shown here is derived from an EMBL/GenBank/DDBJ whole genome shotgun (WGS) entry which is preliminary data.</text>
</comment>
<evidence type="ECO:0000259" key="1">
    <source>
        <dbReference type="Pfam" id="PF00078"/>
    </source>
</evidence>
<dbReference type="InterPro" id="IPR000477">
    <property type="entry name" value="RT_dom"/>
</dbReference>
<feature type="domain" description="Reverse transcriptase" evidence="1">
    <location>
        <begin position="16"/>
        <end position="126"/>
    </location>
</feature>